<accession>A0A9F2R2D9</accession>
<dbReference type="OrthoDB" id="9036193at2759"/>
<keyword evidence="2" id="KW-1185">Reference proteome</keyword>
<dbReference type="SMART" id="SM00349">
    <property type="entry name" value="KRAB"/>
    <property type="match status" value="1"/>
</dbReference>
<organism evidence="2 3">
    <name type="scientific">Python bivittatus</name>
    <name type="common">Burmese python</name>
    <name type="synonym">Python molurus bivittatus</name>
    <dbReference type="NCBI Taxonomy" id="176946"/>
    <lineage>
        <taxon>Eukaryota</taxon>
        <taxon>Metazoa</taxon>
        <taxon>Chordata</taxon>
        <taxon>Craniata</taxon>
        <taxon>Vertebrata</taxon>
        <taxon>Euteleostomi</taxon>
        <taxon>Lepidosauria</taxon>
        <taxon>Squamata</taxon>
        <taxon>Bifurcata</taxon>
        <taxon>Unidentata</taxon>
        <taxon>Episquamata</taxon>
        <taxon>Toxicofera</taxon>
        <taxon>Serpentes</taxon>
        <taxon>Henophidia</taxon>
        <taxon>Pythonidae</taxon>
        <taxon>Python</taxon>
    </lineage>
</organism>
<dbReference type="Proteomes" id="UP000695026">
    <property type="component" value="Unplaced"/>
</dbReference>
<evidence type="ECO:0000313" key="3">
    <source>
        <dbReference type="RefSeq" id="XP_007434315.1"/>
    </source>
</evidence>
<proteinExistence type="predicted"/>
<name>A0A9F2R2D9_PYTBI</name>
<dbReference type="InterPro" id="IPR050169">
    <property type="entry name" value="Krueppel_C2H2_ZnF"/>
</dbReference>
<dbReference type="CDD" id="cd07765">
    <property type="entry name" value="KRAB_A-box"/>
    <property type="match status" value="1"/>
</dbReference>
<feature type="domain" description="KRAB" evidence="1">
    <location>
        <begin position="29"/>
        <end position="100"/>
    </location>
</feature>
<dbReference type="GO" id="GO:0006355">
    <property type="term" value="P:regulation of DNA-templated transcription"/>
    <property type="evidence" value="ECO:0007669"/>
    <property type="project" value="InterPro"/>
</dbReference>
<dbReference type="AlphaFoldDB" id="A0A9F2R2D9"/>
<dbReference type="PROSITE" id="PS50805">
    <property type="entry name" value="KRAB"/>
    <property type="match status" value="1"/>
</dbReference>
<dbReference type="SUPFAM" id="SSF109640">
    <property type="entry name" value="KRAB domain (Kruppel-associated box)"/>
    <property type="match status" value="1"/>
</dbReference>
<dbReference type="Pfam" id="PF01352">
    <property type="entry name" value="KRAB"/>
    <property type="match status" value="1"/>
</dbReference>
<dbReference type="PANTHER" id="PTHR23232:SF142">
    <property type="entry name" value="GASTRULA ZINC FINGER PROTEIN XLCGF57.1-LIKE-RELATED"/>
    <property type="match status" value="1"/>
</dbReference>
<dbReference type="KEGG" id="pbi:103059024"/>
<evidence type="ECO:0000313" key="2">
    <source>
        <dbReference type="Proteomes" id="UP000695026"/>
    </source>
</evidence>
<gene>
    <name evidence="3" type="primary">LOC103059024</name>
</gene>
<dbReference type="InterPro" id="IPR036051">
    <property type="entry name" value="KRAB_dom_sf"/>
</dbReference>
<dbReference type="Gene3D" id="6.10.140.140">
    <property type="match status" value="1"/>
</dbReference>
<dbReference type="InterPro" id="IPR001909">
    <property type="entry name" value="KRAB"/>
</dbReference>
<dbReference type="RefSeq" id="XP_007434315.1">
    <property type="nucleotide sequence ID" value="XM_007434253.2"/>
</dbReference>
<dbReference type="PANTHER" id="PTHR23232">
    <property type="entry name" value="KRAB DOMAIN C2H2 ZINC FINGER"/>
    <property type="match status" value="1"/>
</dbReference>
<reference evidence="3" key="1">
    <citation type="submission" date="2025-08" db="UniProtKB">
        <authorList>
            <consortium name="RefSeq"/>
        </authorList>
    </citation>
    <scope>IDENTIFICATION</scope>
    <source>
        <tissue evidence="3">Liver</tissue>
    </source>
</reference>
<dbReference type="GeneID" id="103059024"/>
<sequence>MTSTPMRKASWVRGRRLMLAAAPPAQASVTFEDVAVYFTRREWALLDPYQRYIYRKVMQENYDNVVSLGWLNTTPKLISQIQKGKMLWVLDQQELGQGEVQPSNTSDEKLDIPVCRKQQKTLTGRKLSNAEHRSCRNIANTSSGCGTC</sequence>
<evidence type="ECO:0000259" key="1">
    <source>
        <dbReference type="PROSITE" id="PS50805"/>
    </source>
</evidence>
<protein>
    <submittedName>
        <fullName evidence="3">Zinc finger protein 620-like isoform X2</fullName>
    </submittedName>
</protein>